<organism evidence="3 4">
    <name type="scientific">Paucilactobacillus nenjiangensis</name>
    <dbReference type="NCBI Taxonomy" id="1296540"/>
    <lineage>
        <taxon>Bacteria</taxon>
        <taxon>Bacillati</taxon>
        <taxon>Bacillota</taxon>
        <taxon>Bacilli</taxon>
        <taxon>Lactobacillales</taxon>
        <taxon>Lactobacillaceae</taxon>
        <taxon>Paucilactobacillus</taxon>
    </lineage>
</organism>
<dbReference type="InterPro" id="IPR025736">
    <property type="entry name" value="PucR_C-HTH_dom"/>
</dbReference>
<dbReference type="InterPro" id="IPR051448">
    <property type="entry name" value="CdaR-like_regulators"/>
</dbReference>
<evidence type="ECO:0000313" key="4">
    <source>
        <dbReference type="Proteomes" id="UP000325295"/>
    </source>
</evidence>
<evidence type="ECO:0000313" key="3">
    <source>
        <dbReference type="EMBL" id="QER68267.1"/>
    </source>
</evidence>
<dbReference type="PANTHER" id="PTHR33744:SF1">
    <property type="entry name" value="DNA-BINDING TRANSCRIPTIONAL ACTIVATOR ADER"/>
    <property type="match status" value="1"/>
</dbReference>
<proteinExistence type="predicted"/>
<protein>
    <recommendedName>
        <fullName evidence="5">PucR family transcriptional regulator</fullName>
    </recommendedName>
</protein>
<evidence type="ECO:0000259" key="2">
    <source>
        <dbReference type="Pfam" id="PF13556"/>
    </source>
</evidence>
<dbReference type="OrthoDB" id="142218at2"/>
<sequence length="525" mass="60866">MKLKELIEEDLLSGVKYIAGENGNYRTIKTVQTIETTQVDKYHQADMLYLLDNNEMLKNNEKMTKLITQLAESHAAGIVIMENQAEFLTYDLLELAERLAFPLIKMPNLFSFSDGMQLFFEAMLQQQTGQLRKIIQSNQDLADLVLKHPKVEAVLTAGSKIMDTPIVLLNSHFQVAVASQELHGQENALTKFFRETRIDYFSLEKRITVEMGDDDYTLFPLFPAFKENKAFVGVKNYRDTDEFRIILQQLIMNTLSFVNSQIDMLKESDFRNLSGFFLNVLDGGVSKELLEKRLLEMNLNPNTKYTAIMTNVISVEPSKMVNYHILEQVQQLVTWFINEYDLPAIVFSWRQRLILLLDSSENEDHFVTAMQEFISDKTPDSYQFLIGYSKSSATIENLIDIFKESREASRTVEQDPALKIRRYQPKYVQELLSLIPHDESSDFTDKFLAPLLKMDNVEEREALISTLEQYFYYHQQLAQVARSMFVHRNTIIYRIKKVEDLLGVDLSDPQTAQNVQFALWLHKAN</sequence>
<dbReference type="InterPro" id="IPR042070">
    <property type="entry name" value="PucR_C-HTH_sf"/>
</dbReference>
<keyword evidence="4" id="KW-1185">Reference proteome</keyword>
<dbReference type="PANTHER" id="PTHR33744">
    <property type="entry name" value="CARBOHYDRATE DIACID REGULATOR"/>
    <property type="match status" value="1"/>
</dbReference>
<name>A0A5P1X7N5_9LACO</name>
<dbReference type="InterPro" id="IPR012914">
    <property type="entry name" value="PucR_dom"/>
</dbReference>
<reference evidence="3 4" key="1">
    <citation type="submission" date="2019-09" db="EMBL/GenBank/DDBJ databases">
        <title>Complete Genome Sequence of Lactobacillus nenjiangensis SH-Y15, isolated from sauerkraut.</title>
        <authorList>
            <person name="Yang H."/>
        </authorList>
    </citation>
    <scope>NUCLEOTIDE SEQUENCE [LARGE SCALE GENOMIC DNA]</scope>
    <source>
        <strain evidence="3 4">SH-Y15</strain>
    </source>
</reference>
<dbReference type="Gene3D" id="1.10.10.2840">
    <property type="entry name" value="PucR C-terminal helix-turn-helix domain"/>
    <property type="match status" value="1"/>
</dbReference>
<evidence type="ECO:0008006" key="5">
    <source>
        <dbReference type="Google" id="ProtNLM"/>
    </source>
</evidence>
<dbReference type="EMBL" id="CP043939">
    <property type="protein sequence ID" value="QER68267.1"/>
    <property type="molecule type" value="Genomic_DNA"/>
</dbReference>
<dbReference type="Pfam" id="PF07905">
    <property type="entry name" value="PucR"/>
    <property type="match status" value="1"/>
</dbReference>
<dbReference type="KEGG" id="lnn:F0161_10735"/>
<evidence type="ECO:0000259" key="1">
    <source>
        <dbReference type="Pfam" id="PF07905"/>
    </source>
</evidence>
<dbReference type="RefSeq" id="WP_150204571.1">
    <property type="nucleotide sequence ID" value="NZ_CP043939.1"/>
</dbReference>
<dbReference type="Proteomes" id="UP000325295">
    <property type="component" value="Chromosome"/>
</dbReference>
<dbReference type="Pfam" id="PF13556">
    <property type="entry name" value="HTH_30"/>
    <property type="match status" value="1"/>
</dbReference>
<feature type="domain" description="PucR C-terminal helix-turn-helix" evidence="2">
    <location>
        <begin position="463"/>
        <end position="519"/>
    </location>
</feature>
<accession>A0A5P1X7N5</accession>
<dbReference type="AlphaFoldDB" id="A0A5P1X7N5"/>
<gene>
    <name evidence="3" type="ORF">F0161_10735</name>
</gene>
<feature type="domain" description="Purine catabolism PurC-like" evidence="1">
    <location>
        <begin position="6"/>
        <end position="119"/>
    </location>
</feature>